<evidence type="ECO:0000259" key="5">
    <source>
        <dbReference type="PROSITE" id="PS50160"/>
    </source>
</evidence>
<dbReference type="NCBIfam" id="TIGR02779">
    <property type="entry name" value="NHEJ_ligase_lig"/>
    <property type="match status" value="1"/>
</dbReference>
<sequence length="463" mass="50378">MSDIAAVYDGSALLAYAHGQIGAAELISEINAEGRQVGVPAACLATALAALTDDWDVKQLMSLMGTRTMVVLPLGGADPAEELRQVGELARLAGGDLDVGHAVAAALTHRAYYVTANPKAAEVALPPTWPVLDLRPVRLVSDRFGLAVAPTSTDSPAPPPRDDEMPHQVEPMLATLGELPTAAGWGYEFKWDGVRAIAHLDGDLRLRGRHNLTLAYPELDALRAMLAGRRVVLDGEIVALGRDGLPSFAALQRPGATIRYYVFDLLHLDGTDLTRLPYAERRDALARLDITGDPVDTPPYWTGDAGPALLDAARELGLEGVIAKRLDSPYRPGRRSAAWVKVPLSNVTEVVVAGFKPGRRSIGSLLLGMYDEHDRLVYVGQVSTGFTAATLRDLRERFEPLRDPSAPFDGPVPRQHARHAEWLRPVLVADVTYRSWTPETRLRQPSWKGLRPDRAPTEVRLRT</sequence>
<protein>
    <recommendedName>
        <fullName evidence="2">DNA ligase (ATP)</fullName>
        <ecNumber evidence="2">6.5.1.1</ecNumber>
    </recommendedName>
</protein>
<keyword evidence="3" id="KW-0436">Ligase</keyword>
<evidence type="ECO:0000256" key="4">
    <source>
        <dbReference type="ARBA" id="ARBA00034003"/>
    </source>
</evidence>
<dbReference type="EMBL" id="BONC01000010">
    <property type="protein sequence ID" value="GIF55836.1"/>
    <property type="molecule type" value="Genomic_DNA"/>
</dbReference>
<dbReference type="PANTHER" id="PTHR45674:SF4">
    <property type="entry name" value="DNA LIGASE 1"/>
    <property type="match status" value="1"/>
</dbReference>
<dbReference type="SUPFAM" id="SSF50249">
    <property type="entry name" value="Nucleic acid-binding proteins"/>
    <property type="match status" value="1"/>
</dbReference>
<dbReference type="Gene3D" id="3.30.1490.70">
    <property type="match status" value="1"/>
</dbReference>
<dbReference type="Pfam" id="PF04679">
    <property type="entry name" value="DNA_ligase_A_C"/>
    <property type="match status" value="1"/>
</dbReference>
<name>A0ABQ4BZ82_9ACTN</name>
<dbReference type="Gene3D" id="2.40.50.140">
    <property type="entry name" value="Nucleic acid-binding proteins"/>
    <property type="match status" value="1"/>
</dbReference>
<dbReference type="InterPro" id="IPR012340">
    <property type="entry name" value="NA-bd_OB-fold"/>
</dbReference>
<comment type="catalytic activity">
    <reaction evidence="4">
        <text>ATP + (deoxyribonucleotide)n-3'-hydroxyl + 5'-phospho-(deoxyribonucleotide)m = (deoxyribonucleotide)n+m + AMP + diphosphate.</text>
        <dbReference type="EC" id="6.5.1.1"/>
    </reaction>
</comment>
<dbReference type="Gene3D" id="3.30.470.30">
    <property type="entry name" value="DNA ligase/mRNA capping enzyme"/>
    <property type="match status" value="1"/>
</dbReference>
<comment type="caution">
    <text evidence="6">The sequence shown here is derived from an EMBL/GenBank/DDBJ whole genome shotgun (WGS) entry which is preliminary data.</text>
</comment>
<dbReference type="InterPro" id="IPR012310">
    <property type="entry name" value="DNA_ligase_ATP-dep_cent"/>
</dbReference>
<dbReference type="SUPFAM" id="SSF56091">
    <property type="entry name" value="DNA ligase/mRNA capping enzyme, catalytic domain"/>
    <property type="match status" value="1"/>
</dbReference>
<evidence type="ECO:0000313" key="6">
    <source>
        <dbReference type="EMBL" id="GIF55836.1"/>
    </source>
</evidence>
<evidence type="ECO:0000313" key="7">
    <source>
        <dbReference type="Proteomes" id="UP000624325"/>
    </source>
</evidence>
<gene>
    <name evidence="6" type="ORF">Air01nite_19310</name>
</gene>
<organism evidence="6 7">
    <name type="scientific">Asanoa iriomotensis</name>
    <dbReference type="NCBI Taxonomy" id="234613"/>
    <lineage>
        <taxon>Bacteria</taxon>
        <taxon>Bacillati</taxon>
        <taxon>Actinomycetota</taxon>
        <taxon>Actinomycetes</taxon>
        <taxon>Micromonosporales</taxon>
        <taxon>Micromonosporaceae</taxon>
        <taxon>Asanoa</taxon>
    </lineage>
</organism>
<evidence type="ECO:0000256" key="1">
    <source>
        <dbReference type="ARBA" id="ARBA00007572"/>
    </source>
</evidence>
<dbReference type="InterPro" id="IPR012309">
    <property type="entry name" value="DNA_ligase_ATP-dep_C"/>
</dbReference>
<evidence type="ECO:0000256" key="3">
    <source>
        <dbReference type="ARBA" id="ARBA00022598"/>
    </source>
</evidence>
<dbReference type="InterPro" id="IPR050191">
    <property type="entry name" value="ATP-dep_DNA_ligase"/>
</dbReference>
<evidence type="ECO:0000256" key="2">
    <source>
        <dbReference type="ARBA" id="ARBA00012727"/>
    </source>
</evidence>
<comment type="similarity">
    <text evidence="1">Belongs to the ATP-dependent DNA ligase family.</text>
</comment>
<dbReference type="Pfam" id="PF01068">
    <property type="entry name" value="DNA_ligase_A_M"/>
    <property type="match status" value="1"/>
</dbReference>
<accession>A0ABQ4BZ82</accession>
<dbReference type="InterPro" id="IPR014146">
    <property type="entry name" value="LigD_ligase_dom"/>
</dbReference>
<dbReference type="CDD" id="cd07971">
    <property type="entry name" value="OBF_DNA_ligase_LigD"/>
    <property type="match status" value="1"/>
</dbReference>
<dbReference type="CDD" id="cd07906">
    <property type="entry name" value="Adenylation_DNA_ligase_LigD_LigC"/>
    <property type="match status" value="1"/>
</dbReference>
<reference evidence="6 7" key="1">
    <citation type="submission" date="2021-01" db="EMBL/GenBank/DDBJ databases">
        <title>Whole genome shotgun sequence of Asanoa iriomotensis NBRC 100142.</title>
        <authorList>
            <person name="Komaki H."/>
            <person name="Tamura T."/>
        </authorList>
    </citation>
    <scope>NUCLEOTIDE SEQUENCE [LARGE SCALE GENOMIC DNA]</scope>
    <source>
        <strain evidence="6 7">NBRC 100142</strain>
    </source>
</reference>
<dbReference type="RefSeq" id="WP_239090607.1">
    <property type="nucleotide sequence ID" value="NZ_BAAALU010000001.1"/>
</dbReference>
<dbReference type="Proteomes" id="UP000624325">
    <property type="component" value="Unassembled WGS sequence"/>
</dbReference>
<proteinExistence type="inferred from homology"/>
<dbReference type="PANTHER" id="PTHR45674">
    <property type="entry name" value="DNA LIGASE 1/3 FAMILY MEMBER"/>
    <property type="match status" value="1"/>
</dbReference>
<keyword evidence="7" id="KW-1185">Reference proteome</keyword>
<dbReference type="EC" id="6.5.1.1" evidence="2"/>
<feature type="domain" description="ATP-dependent DNA ligase family profile" evidence="5">
    <location>
        <begin position="251"/>
        <end position="385"/>
    </location>
</feature>
<dbReference type="PROSITE" id="PS50160">
    <property type="entry name" value="DNA_LIGASE_A3"/>
    <property type="match status" value="1"/>
</dbReference>